<reference evidence="1" key="1">
    <citation type="journal article" date="2020" name="Stud. Mycol.">
        <title>101 Dothideomycetes genomes: a test case for predicting lifestyles and emergence of pathogens.</title>
        <authorList>
            <person name="Haridas S."/>
            <person name="Albert R."/>
            <person name="Binder M."/>
            <person name="Bloem J."/>
            <person name="Labutti K."/>
            <person name="Salamov A."/>
            <person name="Andreopoulos B."/>
            <person name="Baker S."/>
            <person name="Barry K."/>
            <person name="Bills G."/>
            <person name="Bluhm B."/>
            <person name="Cannon C."/>
            <person name="Castanera R."/>
            <person name="Culley D."/>
            <person name="Daum C."/>
            <person name="Ezra D."/>
            <person name="Gonzalez J."/>
            <person name="Henrissat B."/>
            <person name="Kuo A."/>
            <person name="Liang C."/>
            <person name="Lipzen A."/>
            <person name="Lutzoni F."/>
            <person name="Magnuson J."/>
            <person name="Mondo S."/>
            <person name="Nolan M."/>
            <person name="Ohm R."/>
            <person name="Pangilinan J."/>
            <person name="Park H.-J."/>
            <person name="Ramirez L."/>
            <person name="Alfaro M."/>
            <person name="Sun H."/>
            <person name="Tritt A."/>
            <person name="Yoshinaga Y."/>
            <person name="Zwiers L.-H."/>
            <person name="Turgeon B."/>
            <person name="Goodwin S."/>
            <person name="Spatafora J."/>
            <person name="Crous P."/>
            <person name="Grigoriev I."/>
        </authorList>
    </citation>
    <scope>NUCLEOTIDE SEQUENCE</scope>
    <source>
        <strain evidence="1">CBS 113979</strain>
    </source>
</reference>
<dbReference type="Proteomes" id="UP000800041">
    <property type="component" value="Unassembled WGS sequence"/>
</dbReference>
<sequence length="213" mass="23349">MGEAKSHSYGRSNIFPPSGYPSTTAKLETAFQKVTLKEHPMSLISVRSVDSALAAFRVLDATEDIALFTPAIPLNNPNQEMDPFEPLGRALRHRLPVRHIPFVPKIGLTETHKAFLRCTTSTDEADIDPAGAAIAVICDVHQGSSNKRPTESFGLQLQFAQRVRELAAEEIPMLLVVFSETLFESYLDGFGTVVWSPEFSLKAMGTVAETIFG</sequence>
<evidence type="ECO:0000313" key="2">
    <source>
        <dbReference type="Proteomes" id="UP000800041"/>
    </source>
</evidence>
<name>A0A6G1HAK9_9PEZI</name>
<dbReference type="OrthoDB" id="47059at2759"/>
<keyword evidence="2" id="KW-1185">Reference proteome</keyword>
<protein>
    <submittedName>
        <fullName evidence="1">Uncharacterized protein</fullName>
    </submittedName>
</protein>
<dbReference type="EMBL" id="ML977143">
    <property type="protein sequence ID" value="KAF1990097.1"/>
    <property type="molecule type" value="Genomic_DNA"/>
</dbReference>
<dbReference type="AlphaFoldDB" id="A0A6G1HAK9"/>
<evidence type="ECO:0000313" key="1">
    <source>
        <dbReference type="EMBL" id="KAF1990097.1"/>
    </source>
</evidence>
<proteinExistence type="predicted"/>
<organism evidence="1 2">
    <name type="scientific">Aulographum hederae CBS 113979</name>
    <dbReference type="NCBI Taxonomy" id="1176131"/>
    <lineage>
        <taxon>Eukaryota</taxon>
        <taxon>Fungi</taxon>
        <taxon>Dikarya</taxon>
        <taxon>Ascomycota</taxon>
        <taxon>Pezizomycotina</taxon>
        <taxon>Dothideomycetes</taxon>
        <taxon>Pleosporomycetidae</taxon>
        <taxon>Aulographales</taxon>
        <taxon>Aulographaceae</taxon>
    </lineage>
</organism>
<gene>
    <name evidence="1" type="ORF">K402DRAFT_418181</name>
</gene>
<accession>A0A6G1HAK9</accession>